<feature type="domain" description="DNA2/NAM7 helicase-like C-terminal" evidence="3">
    <location>
        <begin position="701"/>
        <end position="881"/>
    </location>
</feature>
<dbReference type="InterPro" id="IPR045055">
    <property type="entry name" value="DNA2/NAM7-like"/>
</dbReference>
<feature type="region of interest" description="Disordered" evidence="1">
    <location>
        <begin position="1"/>
        <end position="31"/>
    </location>
</feature>
<dbReference type="InterPro" id="IPR027417">
    <property type="entry name" value="P-loop_NTPase"/>
</dbReference>
<dbReference type="Pfam" id="PF13086">
    <property type="entry name" value="AAA_11"/>
    <property type="match status" value="1"/>
</dbReference>
<dbReference type="Pfam" id="PF13087">
    <property type="entry name" value="AAA_12"/>
    <property type="match status" value="1"/>
</dbReference>
<dbReference type="AlphaFoldDB" id="A0A9N9RNX3"/>
<sequence>MAKPEDSWDQIDWDQKIDVEQHEKDQKSTTVPAGINFKLNFDENNENYYDINQMRKKQEVSATRSNKKHRSRANHKEELPYSYKELLKIRSEVQFQNVIYEIFGNFGKFIITHEQESLSDESLIELLKIDVALLEVPFMYHNKLLLERIPKIESFWMQIIQLIELFFESKWKDPKYLLLIDMKGLFDSIESLMFFMIVQNLMKDELEKIFGLLLKTINRYADREYFSVKKLQQILQVYDELSNKLNIFEIIPSIHDLKFYPENLDKNIVHGEYPDVISYLKVQLPLLKEDFMCKLRSGFDHLKNIDNIDRVIRTHDATLFPKVQINIEWHKLWNMNCPIILAQLNYHANFFNGQILCFTSSHNCEDLVVATVLKCKNIESLDQANSIIIEIKRTENIENIFDREFFMVEPKSFFDPYYQVFGVLKSLNEHNFPFRSRILDMNRDNIFPNYDHPNYYDYKNYSLKVDKIDDWIKCDLGLENMQADAVYRGISNDFSVLVGPPGSGKTFIGLQLIDILLKNTDEKILILTQTNNALDKFLIGCLQFTDQIARFGGQCKNEIIEPYIASTNVPYESRSYLKKLQAQQGDIVMNLMEANEDLTKVFQQISLHYRLSEEINQLNSYCNISNKRVYGMTTSYAAHNGAINKLLKPGIVIIEEASEILESHVLASLTKETKHVIMIGDHHQLRPQTNSYELQRNFDFNISLFERLIFNKYSYVALDVQRRMRPEFCDLVRETIYNYLKDGPNVQSYPNVKGMSRNFFVLNHDYPESISETSKENLFEVDFILNLYQKLLDFGNDSNEIVILTPYAAQAKRFKQKLRDLSLPRVRVAILDAYQGEESNIILLSLVRSNKNNDIGFLAMENRISVILSRAKFGFYICGNIECFAKSSRIWRKIKDIFIRHKVIENSVPLDFGI</sequence>
<dbReference type="GO" id="GO:0004386">
    <property type="term" value="F:helicase activity"/>
    <property type="evidence" value="ECO:0007669"/>
    <property type="project" value="InterPro"/>
</dbReference>
<feature type="domain" description="DNA2/NAM7 helicase helicase" evidence="2">
    <location>
        <begin position="478"/>
        <end position="690"/>
    </location>
</feature>
<dbReference type="InterPro" id="IPR047187">
    <property type="entry name" value="SF1_C_Upf1"/>
</dbReference>
<accession>A0A9N9RNX3</accession>
<proteinExistence type="predicted"/>
<dbReference type="Gene3D" id="3.40.50.300">
    <property type="entry name" value="P-loop containing nucleotide triphosphate hydrolases"/>
    <property type="match status" value="2"/>
</dbReference>
<gene>
    <name evidence="4" type="ORF">CHIRRI_LOCUS3524</name>
</gene>
<dbReference type="PANTHER" id="PTHR10887">
    <property type="entry name" value="DNA2/NAM7 HELICASE FAMILY"/>
    <property type="match status" value="1"/>
</dbReference>
<evidence type="ECO:0000313" key="4">
    <source>
        <dbReference type="EMBL" id="CAG9800584.1"/>
    </source>
</evidence>
<keyword evidence="5" id="KW-1185">Reference proteome</keyword>
<reference evidence="4" key="2">
    <citation type="submission" date="2022-10" db="EMBL/GenBank/DDBJ databases">
        <authorList>
            <consortium name="ENA_rothamsted_submissions"/>
            <consortium name="culmorum"/>
            <person name="King R."/>
        </authorList>
    </citation>
    <scope>NUCLEOTIDE SEQUENCE</scope>
</reference>
<dbReference type="EMBL" id="OU895877">
    <property type="protein sequence ID" value="CAG9800584.1"/>
    <property type="molecule type" value="Genomic_DNA"/>
</dbReference>
<evidence type="ECO:0000256" key="1">
    <source>
        <dbReference type="SAM" id="MobiDB-lite"/>
    </source>
</evidence>
<dbReference type="CDD" id="cd18808">
    <property type="entry name" value="SF1_C_Upf1"/>
    <property type="match status" value="1"/>
</dbReference>
<dbReference type="CDD" id="cd17936">
    <property type="entry name" value="EEXXEc_NFX1"/>
    <property type="match status" value="1"/>
</dbReference>
<dbReference type="InterPro" id="IPR041677">
    <property type="entry name" value="DNA2/NAM7_AAA_11"/>
</dbReference>
<evidence type="ECO:0000259" key="3">
    <source>
        <dbReference type="Pfam" id="PF13087"/>
    </source>
</evidence>
<name>A0A9N9RNX3_9DIPT</name>
<evidence type="ECO:0000259" key="2">
    <source>
        <dbReference type="Pfam" id="PF13086"/>
    </source>
</evidence>
<dbReference type="GO" id="GO:0031048">
    <property type="term" value="P:regulatory ncRNA-mediated heterochromatin formation"/>
    <property type="evidence" value="ECO:0007669"/>
    <property type="project" value="TreeGrafter"/>
</dbReference>
<organism evidence="4 5">
    <name type="scientific">Chironomus riparius</name>
    <dbReference type="NCBI Taxonomy" id="315576"/>
    <lineage>
        <taxon>Eukaryota</taxon>
        <taxon>Metazoa</taxon>
        <taxon>Ecdysozoa</taxon>
        <taxon>Arthropoda</taxon>
        <taxon>Hexapoda</taxon>
        <taxon>Insecta</taxon>
        <taxon>Pterygota</taxon>
        <taxon>Neoptera</taxon>
        <taxon>Endopterygota</taxon>
        <taxon>Diptera</taxon>
        <taxon>Nematocera</taxon>
        <taxon>Chironomoidea</taxon>
        <taxon>Chironomidae</taxon>
        <taxon>Chironominae</taxon>
        <taxon>Chironomus</taxon>
    </lineage>
</organism>
<dbReference type="Proteomes" id="UP001153620">
    <property type="component" value="Chromosome 1"/>
</dbReference>
<protein>
    <submittedName>
        <fullName evidence="4">Uncharacterized protein</fullName>
    </submittedName>
</protein>
<evidence type="ECO:0000313" key="5">
    <source>
        <dbReference type="Proteomes" id="UP001153620"/>
    </source>
</evidence>
<dbReference type="OrthoDB" id="2423195at2759"/>
<dbReference type="SUPFAM" id="SSF52540">
    <property type="entry name" value="P-loop containing nucleoside triphosphate hydrolases"/>
    <property type="match status" value="1"/>
</dbReference>
<dbReference type="GO" id="GO:0031380">
    <property type="term" value="C:nuclear RNA-directed RNA polymerase complex"/>
    <property type="evidence" value="ECO:0007669"/>
    <property type="project" value="TreeGrafter"/>
</dbReference>
<dbReference type="InterPro" id="IPR041679">
    <property type="entry name" value="DNA2/NAM7-like_C"/>
</dbReference>
<feature type="compositionally biased region" description="Basic and acidic residues" evidence="1">
    <location>
        <begin position="13"/>
        <end position="27"/>
    </location>
</feature>
<dbReference type="PANTHER" id="PTHR10887:SF341">
    <property type="entry name" value="NFX1-TYPE ZINC FINGER-CONTAINING PROTEIN 1"/>
    <property type="match status" value="1"/>
</dbReference>
<reference evidence="4" key="1">
    <citation type="submission" date="2022-01" db="EMBL/GenBank/DDBJ databases">
        <authorList>
            <person name="King R."/>
        </authorList>
    </citation>
    <scope>NUCLEOTIDE SEQUENCE</scope>
</reference>